<evidence type="ECO:0000256" key="1">
    <source>
        <dbReference type="SAM" id="MobiDB-lite"/>
    </source>
</evidence>
<organism evidence="2">
    <name type="scientific">Acetithermum autotrophicum</name>
    <dbReference type="NCBI Taxonomy" id="1446466"/>
    <lineage>
        <taxon>Bacteria</taxon>
        <taxon>Candidatus Bipolaricaulota</taxon>
        <taxon>Candidatus Acetithermum</taxon>
    </lineage>
</organism>
<gene>
    <name evidence="2" type="ORF">HGMM_OP4C592</name>
</gene>
<feature type="compositionally biased region" description="Polar residues" evidence="1">
    <location>
        <begin position="30"/>
        <end position="39"/>
    </location>
</feature>
<reference evidence="2" key="1">
    <citation type="journal article" date="2005" name="Environ. Microbiol.">
        <title>Genetic and functional properties of uncultivated thermophilic crenarchaeotes from a subsurface gold mine as revealed by analysis of genome fragments.</title>
        <authorList>
            <person name="Nunoura T."/>
            <person name="Hirayama H."/>
            <person name="Takami H."/>
            <person name="Oida H."/>
            <person name="Nishi S."/>
            <person name="Shimamura S."/>
            <person name="Suzuki Y."/>
            <person name="Inagaki F."/>
            <person name="Takai K."/>
            <person name="Nealson K.H."/>
            <person name="Horikoshi K."/>
        </authorList>
    </citation>
    <scope>NUCLEOTIDE SEQUENCE</scope>
</reference>
<feature type="compositionally biased region" description="Polar residues" evidence="1">
    <location>
        <begin position="1"/>
        <end position="14"/>
    </location>
</feature>
<feature type="region of interest" description="Disordered" evidence="1">
    <location>
        <begin position="1"/>
        <end position="40"/>
    </location>
</feature>
<protein>
    <submittedName>
        <fullName evidence="2">Uncharacterized protein</fullName>
    </submittedName>
</protein>
<proteinExistence type="predicted"/>
<reference evidence="2" key="2">
    <citation type="journal article" date="2012" name="PLoS ONE">
        <title>A Deeply Branching Thermophilic Bacterium with an Ancient Acetyl-CoA Pathway Dominates a Subsurface Ecosystem.</title>
        <authorList>
            <person name="Takami H."/>
            <person name="Noguchi H."/>
            <person name="Takaki Y."/>
            <person name="Uchiyama I."/>
            <person name="Toyoda A."/>
            <person name="Nishi S."/>
            <person name="Chee G.-J."/>
            <person name="Arai W."/>
            <person name="Nunoura T."/>
            <person name="Itoh T."/>
            <person name="Hattori M."/>
            <person name="Takai K."/>
        </authorList>
    </citation>
    <scope>NUCLEOTIDE SEQUENCE</scope>
</reference>
<accession>H5STV6</accession>
<evidence type="ECO:0000313" key="2">
    <source>
        <dbReference type="EMBL" id="BAL59956.1"/>
    </source>
</evidence>
<dbReference type="AlphaFoldDB" id="H5STV6"/>
<name>H5STV6_ACEAU</name>
<sequence length="112" mass="12870">MPAYVKSQTATLRQRNGRWLSGSRTAKAASGSTTMQTESAQDDYDRKVSLINRAFNEIARLVFEYDLKLTDEDWAAIDQARLDDPTLSFDELRERLVALYRRIKRACQAVRP</sequence>
<dbReference type="EMBL" id="AP011803">
    <property type="protein sequence ID" value="BAL59956.1"/>
    <property type="molecule type" value="Genomic_DNA"/>
</dbReference>